<sequence>MFRSFLAFFLLLRLILPVNALPLAPIDCSQWDPDPFQAPLPCTEYTFHAVSFSNLNVYHFAEGWNSNNAANAGLERVSNAALETLTSYAPFITGPLNIKLVLVASFPGEYAKDLAVTKIGPDQDTCNVLVLLSTATNSDIELVKQTVAHELYHCVEYKNTVGFTKAGLDGEAASVWWIEGAADYFSNMVYPYSNTEWLSNINYIPSVPLYINDPYGCNLFFQFLASNLDDASINKWIAEQPLEDDVYVERSRLSQDSLMQAQFPQFAQRFAEALIKDTDGSYIPVRPMDLNTLDATLAEGESKDLPIAVPSFSFIVYTATIPNGQTIDIRFDTTDPQTDLYFRKAGDVMTPFAPFVISQTISTSCQSTSGATEPYEFLFVSTANQDYATGTLHLTRTPNPECPEDGSCADTGLPIDPCILGHWSLDISTLQSTIERGLADQGITSVSNLAIGGTGTFAVDTPDVCTFAYDQTHIAMDVDSAGLTVHTDTLFNGDVQGSYVQTKDGEFCLKDGQGNGEAIISSDLFETITWPLGKFAVPTMRMQYTCTDTTLEIRGMEGSAQYWVYAYSRTG</sequence>
<dbReference type="AlphaFoldDB" id="A0AAD4DDV5"/>
<protein>
    <submittedName>
        <fullName evidence="2">Uncharacterized protein</fullName>
    </submittedName>
</protein>
<evidence type="ECO:0000313" key="3">
    <source>
        <dbReference type="Proteomes" id="UP001194580"/>
    </source>
</evidence>
<reference evidence="2" key="1">
    <citation type="journal article" date="2020" name="Fungal Divers.">
        <title>Resolving the Mortierellaceae phylogeny through synthesis of multi-gene phylogenetics and phylogenomics.</title>
        <authorList>
            <person name="Vandepol N."/>
            <person name="Liber J."/>
            <person name="Desiro A."/>
            <person name="Na H."/>
            <person name="Kennedy M."/>
            <person name="Barry K."/>
            <person name="Grigoriev I.V."/>
            <person name="Miller A.N."/>
            <person name="O'Donnell K."/>
            <person name="Stajich J.E."/>
            <person name="Bonito G."/>
        </authorList>
    </citation>
    <scope>NUCLEOTIDE SEQUENCE</scope>
    <source>
        <strain evidence="2">NRRL 28262</strain>
    </source>
</reference>
<accession>A0AAD4DDV5</accession>
<dbReference type="Proteomes" id="UP001194580">
    <property type="component" value="Unassembled WGS sequence"/>
</dbReference>
<feature type="chain" id="PRO_5042062491" evidence="1">
    <location>
        <begin position="21"/>
        <end position="571"/>
    </location>
</feature>
<evidence type="ECO:0000256" key="1">
    <source>
        <dbReference type="SAM" id="SignalP"/>
    </source>
</evidence>
<comment type="caution">
    <text evidence="2">The sequence shown here is derived from an EMBL/GenBank/DDBJ whole genome shotgun (WGS) entry which is preliminary data.</text>
</comment>
<keyword evidence="3" id="KW-1185">Reference proteome</keyword>
<feature type="signal peptide" evidence="1">
    <location>
        <begin position="1"/>
        <end position="20"/>
    </location>
</feature>
<gene>
    <name evidence="2" type="ORF">BGZ95_008772</name>
</gene>
<name>A0AAD4DDV5_9FUNG</name>
<keyword evidence="1" id="KW-0732">Signal</keyword>
<dbReference type="EMBL" id="JAAAIL010000478">
    <property type="protein sequence ID" value="KAG0275455.1"/>
    <property type="molecule type" value="Genomic_DNA"/>
</dbReference>
<proteinExistence type="predicted"/>
<organism evidence="2 3">
    <name type="scientific">Linnemannia exigua</name>
    <dbReference type="NCBI Taxonomy" id="604196"/>
    <lineage>
        <taxon>Eukaryota</taxon>
        <taxon>Fungi</taxon>
        <taxon>Fungi incertae sedis</taxon>
        <taxon>Mucoromycota</taxon>
        <taxon>Mortierellomycotina</taxon>
        <taxon>Mortierellomycetes</taxon>
        <taxon>Mortierellales</taxon>
        <taxon>Mortierellaceae</taxon>
        <taxon>Linnemannia</taxon>
    </lineage>
</organism>
<evidence type="ECO:0000313" key="2">
    <source>
        <dbReference type="EMBL" id="KAG0275455.1"/>
    </source>
</evidence>